<dbReference type="EMBL" id="VATY01000001">
    <property type="protein sequence ID" value="TMM57949.1"/>
    <property type="molecule type" value="Genomic_DNA"/>
</dbReference>
<comment type="caution">
    <text evidence="2">The sequence shown here is derived from an EMBL/GenBank/DDBJ whole genome shotgun (WGS) entry which is preliminary data.</text>
</comment>
<dbReference type="OrthoDB" id="9765926at2"/>
<dbReference type="AlphaFoldDB" id="A0A5S3PSI6"/>
<accession>A0A5S3PSI6</accession>
<dbReference type="RefSeq" id="WP_138655881.1">
    <property type="nucleotide sequence ID" value="NZ_VATY01000001.1"/>
</dbReference>
<name>A0A5S3PSI6_9FLAO</name>
<sequence length="601" mass="65121">MKRICVLFSALLFFGIFTLSAQVSPDCGNAIPICNDTPVNGGTNGFGVDDFNGAAKSGCLEETITNAIESNSAWYRFRTGATGQLGFNIGIDTSEDWDFALYKAGDCSTLGEPIRCNFFDNQDQDSFLGIGEDPTGNASNIQYEDWIEVAPGEDYYLLINNFSNSNSGFSIQFSGNIFVTNPFDALDCSIVSNLLGPPISACEGTNVTLNATTSDAVTYNWFTDIGAGFEPIVGENSSVLVVSSSATYRVEVVRPAGNNIISDVHVGYSTMPNAFPLTDEAACSEDTTFDLSVKDIAALGSQSSDDFVVSYHNTLADANSGTNVIPKLFTIPSATKTIYVRVTSVQNPDCYDASQQFQLIRLETPVLDFPSEVFLCDGASSVTIGSSVTRPFHSYSWDSGELSSSIDVAQAGIYEITVTNTQNGVSCSNSKEVTVIVSNPPVISDIEIEDLEEENTVTVFTEEEGDWEYQMDNGSFQSSPIFNDVLAGTHTLTVNDIRGCGSVTEQIVVVGFPKFFTPNGDSMHDYWQIAGVGNLENPLVSIYDRYGKLLAQLTGNSQGWDGTFAGKPLPSSDYWFKLTYKDTNGQITEAKYINNHFSLKR</sequence>
<protein>
    <submittedName>
        <fullName evidence="2">T9SS type B sorting domain-containing protein</fullName>
    </submittedName>
</protein>
<dbReference type="Gene3D" id="2.60.120.380">
    <property type="match status" value="1"/>
</dbReference>
<evidence type="ECO:0000256" key="1">
    <source>
        <dbReference type="SAM" id="SignalP"/>
    </source>
</evidence>
<keyword evidence="3" id="KW-1185">Reference proteome</keyword>
<feature type="chain" id="PRO_5024333457" evidence="1">
    <location>
        <begin position="22"/>
        <end position="601"/>
    </location>
</feature>
<proteinExistence type="predicted"/>
<dbReference type="InterPro" id="IPR026341">
    <property type="entry name" value="T9SS_type_B"/>
</dbReference>
<dbReference type="Pfam" id="PF13585">
    <property type="entry name" value="CHU_C"/>
    <property type="match status" value="1"/>
</dbReference>
<evidence type="ECO:0000313" key="2">
    <source>
        <dbReference type="EMBL" id="TMM57949.1"/>
    </source>
</evidence>
<gene>
    <name evidence="2" type="ORF">FEE95_00540</name>
</gene>
<organism evidence="2 3">
    <name type="scientific">Maribacter algarum</name>
    <name type="common">ex Zhang et al. 2020</name>
    <dbReference type="NCBI Taxonomy" id="2578118"/>
    <lineage>
        <taxon>Bacteria</taxon>
        <taxon>Pseudomonadati</taxon>
        <taxon>Bacteroidota</taxon>
        <taxon>Flavobacteriia</taxon>
        <taxon>Flavobacteriales</taxon>
        <taxon>Flavobacteriaceae</taxon>
        <taxon>Maribacter</taxon>
    </lineage>
</organism>
<keyword evidence="1" id="KW-0732">Signal</keyword>
<feature type="signal peptide" evidence="1">
    <location>
        <begin position="1"/>
        <end position="21"/>
    </location>
</feature>
<dbReference type="Proteomes" id="UP000310314">
    <property type="component" value="Unassembled WGS sequence"/>
</dbReference>
<dbReference type="NCBIfam" id="TIGR04131">
    <property type="entry name" value="Bac_Flav_CTERM"/>
    <property type="match status" value="1"/>
</dbReference>
<evidence type="ECO:0000313" key="3">
    <source>
        <dbReference type="Proteomes" id="UP000310314"/>
    </source>
</evidence>
<reference evidence="2 3" key="1">
    <citation type="submission" date="2019-05" db="EMBL/GenBank/DDBJ databases">
        <authorList>
            <person name="Zhang J.-Y."/>
            <person name="Feg X."/>
            <person name="Du Z.-J."/>
        </authorList>
    </citation>
    <scope>NUCLEOTIDE SEQUENCE [LARGE SCALE GENOMIC DNA]</scope>
    <source>
        <strain evidence="2 3">RZ26</strain>
    </source>
</reference>